<comment type="catalytic activity">
    <reaction evidence="1">
        <text>Release of an N-terminal amino acid, Xaa-|-Yaa- from a peptide, amide or arylamide. Xaa is preferably Ala, but may be most amino acids including Pro (slow action). When a terminal hydrophobic residue is followed by a prolyl residue, the two may be released as an intact Xaa-Pro dipeptide.</text>
        <dbReference type="EC" id="3.4.11.2"/>
    </reaction>
</comment>
<keyword evidence="6" id="KW-0645">Protease</keyword>
<keyword evidence="14" id="KW-0732">Signal</keyword>
<dbReference type="PANTHER" id="PTHR11533">
    <property type="entry name" value="PROTEASE M1 ZINC METALLOPROTEASE"/>
    <property type="match status" value="1"/>
</dbReference>
<dbReference type="PANTHER" id="PTHR11533:SF297">
    <property type="entry name" value="AMINOPEPTIDASE N"/>
    <property type="match status" value="1"/>
</dbReference>
<dbReference type="OrthoDB" id="100605at2"/>
<evidence type="ECO:0000256" key="8">
    <source>
        <dbReference type="ARBA" id="ARBA00022801"/>
    </source>
</evidence>
<evidence type="ECO:0000256" key="5">
    <source>
        <dbReference type="ARBA" id="ARBA00015611"/>
    </source>
</evidence>
<dbReference type="InterPro" id="IPR027268">
    <property type="entry name" value="Peptidase_M4/M1_CTD_sf"/>
</dbReference>
<feature type="chain" id="PRO_5044236798" description="Aminopeptidase N" evidence="14">
    <location>
        <begin position="23"/>
        <end position="481"/>
    </location>
</feature>
<feature type="region of interest" description="Disordered" evidence="13">
    <location>
        <begin position="24"/>
        <end position="53"/>
    </location>
</feature>
<dbReference type="EC" id="3.4.11.2" evidence="4"/>
<dbReference type="InterPro" id="IPR042097">
    <property type="entry name" value="Aminopeptidase_N-like_N_sf"/>
</dbReference>
<evidence type="ECO:0000256" key="6">
    <source>
        <dbReference type="ARBA" id="ARBA00022670"/>
    </source>
</evidence>
<dbReference type="SUPFAM" id="SSF63737">
    <property type="entry name" value="Leukotriene A4 hydrolase N-terminal domain"/>
    <property type="match status" value="1"/>
</dbReference>
<evidence type="ECO:0000256" key="9">
    <source>
        <dbReference type="ARBA" id="ARBA00022833"/>
    </source>
</evidence>
<feature type="compositionally biased region" description="Low complexity" evidence="13">
    <location>
        <begin position="41"/>
        <end position="53"/>
    </location>
</feature>
<evidence type="ECO:0000313" key="16">
    <source>
        <dbReference type="Proteomes" id="UP000249915"/>
    </source>
</evidence>
<evidence type="ECO:0000256" key="4">
    <source>
        <dbReference type="ARBA" id="ARBA00012564"/>
    </source>
</evidence>
<accession>A0A2V4BKM2</accession>
<dbReference type="AlphaFoldDB" id="A0A2V4BKM2"/>
<dbReference type="Gene3D" id="2.60.40.1730">
    <property type="entry name" value="tricorn interacting facor f3 domain"/>
    <property type="match status" value="1"/>
</dbReference>
<keyword evidence="8" id="KW-0378">Hydrolase</keyword>
<keyword evidence="10" id="KW-0482">Metalloprotease</keyword>
<keyword evidence="16" id="KW-1185">Reference proteome</keyword>
<dbReference type="InterPro" id="IPR001930">
    <property type="entry name" value="Peptidase_M1"/>
</dbReference>
<evidence type="ECO:0000256" key="13">
    <source>
        <dbReference type="SAM" id="MobiDB-lite"/>
    </source>
</evidence>
<dbReference type="InterPro" id="IPR045357">
    <property type="entry name" value="Aminopeptidase_N-like_N"/>
</dbReference>
<dbReference type="Proteomes" id="UP000249915">
    <property type="component" value="Unassembled WGS sequence"/>
</dbReference>
<dbReference type="InterPro" id="IPR014782">
    <property type="entry name" value="Peptidase_M1_dom"/>
</dbReference>
<keyword evidence="7" id="KW-0479">Metal-binding</keyword>
<organism evidence="15 16">
    <name type="scientific">Prauserella muralis</name>
    <dbReference type="NCBI Taxonomy" id="588067"/>
    <lineage>
        <taxon>Bacteria</taxon>
        <taxon>Bacillati</taxon>
        <taxon>Actinomycetota</taxon>
        <taxon>Actinomycetes</taxon>
        <taxon>Pseudonocardiales</taxon>
        <taxon>Pseudonocardiaceae</taxon>
        <taxon>Prauserella</taxon>
    </lineage>
</organism>
<dbReference type="GO" id="GO:0008270">
    <property type="term" value="F:zinc ion binding"/>
    <property type="evidence" value="ECO:0007669"/>
    <property type="project" value="InterPro"/>
</dbReference>
<comment type="cofactor">
    <cofactor evidence="2">
        <name>Zn(2+)</name>
        <dbReference type="ChEBI" id="CHEBI:29105"/>
    </cofactor>
</comment>
<dbReference type="Pfam" id="PF01433">
    <property type="entry name" value="Peptidase_M1"/>
    <property type="match status" value="1"/>
</dbReference>
<evidence type="ECO:0000256" key="1">
    <source>
        <dbReference type="ARBA" id="ARBA00000098"/>
    </source>
</evidence>
<evidence type="ECO:0000256" key="2">
    <source>
        <dbReference type="ARBA" id="ARBA00001947"/>
    </source>
</evidence>
<keyword evidence="9" id="KW-0862">Zinc</keyword>
<dbReference type="PROSITE" id="PS51257">
    <property type="entry name" value="PROKAR_LIPOPROTEIN"/>
    <property type="match status" value="1"/>
</dbReference>
<dbReference type="SUPFAM" id="SSF55486">
    <property type="entry name" value="Metalloproteases ('zincins'), catalytic domain"/>
    <property type="match status" value="1"/>
</dbReference>
<dbReference type="CDD" id="cd09603">
    <property type="entry name" value="M1_APN_like"/>
    <property type="match status" value="1"/>
</dbReference>
<protein>
    <recommendedName>
        <fullName evidence="5">Aminopeptidase N</fullName>
        <ecNumber evidence="4">3.4.11.2</ecNumber>
    </recommendedName>
    <alternativeName>
        <fullName evidence="11">Alanine aminopeptidase</fullName>
    </alternativeName>
    <alternativeName>
        <fullName evidence="12">Lysyl aminopeptidase</fullName>
    </alternativeName>
</protein>
<feature type="signal peptide" evidence="14">
    <location>
        <begin position="1"/>
        <end position="22"/>
    </location>
</feature>
<reference evidence="15 16" key="1">
    <citation type="submission" date="2016-07" db="EMBL/GenBank/DDBJ databases">
        <title>Draft genome sequence of Prauserella muralis DSM 45305, isolated from a mould-covered wall in an indoor environment.</title>
        <authorList>
            <person name="Ruckert C."/>
            <person name="Albersmeier A."/>
            <person name="Jiang C.-L."/>
            <person name="Jiang Y."/>
            <person name="Kalinowski J."/>
            <person name="Schneider O."/>
            <person name="Winkler A."/>
            <person name="Zotchev S.B."/>
        </authorList>
    </citation>
    <scope>NUCLEOTIDE SEQUENCE [LARGE SCALE GENOMIC DNA]</scope>
    <source>
        <strain evidence="15 16">DSM 45305</strain>
    </source>
</reference>
<dbReference type="InterPro" id="IPR050344">
    <property type="entry name" value="Peptidase_M1_aminopeptidases"/>
</dbReference>
<evidence type="ECO:0000256" key="7">
    <source>
        <dbReference type="ARBA" id="ARBA00022723"/>
    </source>
</evidence>
<evidence type="ECO:0000256" key="10">
    <source>
        <dbReference type="ARBA" id="ARBA00023049"/>
    </source>
</evidence>
<comment type="similarity">
    <text evidence="3">Belongs to the peptidase M1 family.</text>
</comment>
<evidence type="ECO:0000256" key="12">
    <source>
        <dbReference type="ARBA" id="ARBA00031533"/>
    </source>
</evidence>
<dbReference type="GO" id="GO:0006508">
    <property type="term" value="P:proteolysis"/>
    <property type="evidence" value="ECO:0007669"/>
    <property type="project" value="UniProtKB-KW"/>
</dbReference>
<dbReference type="PRINTS" id="PR00756">
    <property type="entry name" value="ALADIPTASE"/>
</dbReference>
<proteinExistence type="inferred from homology"/>
<gene>
    <name evidence="15" type="ORF">BAY60_01705</name>
</gene>
<sequence>MLNRRVRTVLLTGLVCTLAACTAPQPERQERTTPPAPEGPAPGAAGIGDPYYPTDGNGGYDATDYAVSVRYQPRTGRLDGDTTVTATATHTLTRFNLDLRGFTVASVEVDGQRAEFTRRGAHELVVTPARQVAEGQAFRTRVRYHGRPQSASSAQLGGNGWHRTPSGAAFVLGEPHSASYWYPVNEHPRDKAPFRLTVRVPEGWSAVSIGRQGRTTTGQGWTTTTWTEPDPVASYLTTLAVDRFTVDRRRLADGTPVLDAYAPGAEGIRGDARRVGEIIEFLSGWFGEYPATVAGGIYLGEDIGYSLETQGRPTYTRSAGLETIVHELAHQWYGNTVSVQSWADICLNECLASYSQWLWAEGKQGDDLDARYHRALDRLAEDQGFWAPRLYDMGAGNEFTGVYDKGILAIHALRRQIGEDVFGRVLREFPARHRDANASWPEFERYVGRVSGQDLREFFDAWFRGTERPGDEYLLPGSLGR</sequence>
<dbReference type="RefSeq" id="WP_112279184.1">
    <property type="nucleotide sequence ID" value="NZ_MASW01000001.1"/>
</dbReference>
<dbReference type="Pfam" id="PF17900">
    <property type="entry name" value="Peptidase_M1_N"/>
    <property type="match status" value="1"/>
</dbReference>
<dbReference type="GO" id="GO:0016285">
    <property type="term" value="F:alanyl aminopeptidase activity"/>
    <property type="evidence" value="ECO:0007669"/>
    <property type="project" value="UniProtKB-EC"/>
</dbReference>
<dbReference type="GO" id="GO:0008237">
    <property type="term" value="F:metallopeptidase activity"/>
    <property type="evidence" value="ECO:0007669"/>
    <property type="project" value="UniProtKB-KW"/>
</dbReference>
<evidence type="ECO:0000256" key="14">
    <source>
        <dbReference type="SAM" id="SignalP"/>
    </source>
</evidence>
<comment type="caution">
    <text evidence="15">The sequence shown here is derived from an EMBL/GenBank/DDBJ whole genome shotgun (WGS) entry which is preliminary data.</text>
</comment>
<dbReference type="EMBL" id="MASW01000001">
    <property type="protein sequence ID" value="PXY31153.1"/>
    <property type="molecule type" value="Genomic_DNA"/>
</dbReference>
<dbReference type="Gene3D" id="1.10.390.10">
    <property type="entry name" value="Neutral Protease Domain 2"/>
    <property type="match status" value="1"/>
</dbReference>
<evidence type="ECO:0000256" key="3">
    <source>
        <dbReference type="ARBA" id="ARBA00010136"/>
    </source>
</evidence>
<evidence type="ECO:0000256" key="11">
    <source>
        <dbReference type="ARBA" id="ARBA00029811"/>
    </source>
</evidence>
<name>A0A2V4BKM2_9PSEU</name>
<evidence type="ECO:0000313" key="15">
    <source>
        <dbReference type="EMBL" id="PXY31153.1"/>
    </source>
</evidence>